<evidence type="ECO:0000256" key="1">
    <source>
        <dbReference type="ARBA" id="ARBA00004141"/>
    </source>
</evidence>
<feature type="transmembrane region" description="Helical" evidence="6">
    <location>
        <begin position="136"/>
        <end position="154"/>
    </location>
</feature>
<keyword evidence="4 6" id="KW-1133">Transmembrane helix</keyword>
<feature type="domain" description="Amino acid transporter transmembrane" evidence="7">
    <location>
        <begin position="3"/>
        <end position="375"/>
    </location>
</feature>
<keyword evidence="3 6" id="KW-0812">Transmembrane</keyword>
<dbReference type="InterPro" id="IPR013057">
    <property type="entry name" value="AA_transpt_TM"/>
</dbReference>
<dbReference type="Proteomes" id="UP000646827">
    <property type="component" value="Unassembled WGS sequence"/>
</dbReference>
<comment type="similarity">
    <text evidence="2">Belongs to the amino acid/polyamine transporter 2 family.</text>
</comment>
<feature type="transmembrane region" description="Helical" evidence="6">
    <location>
        <begin position="292"/>
        <end position="316"/>
    </location>
</feature>
<feature type="transmembrane region" description="Helical" evidence="6">
    <location>
        <begin position="353"/>
        <end position="376"/>
    </location>
</feature>
<evidence type="ECO:0000259" key="7">
    <source>
        <dbReference type="Pfam" id="PF01490"/>
    </source>
</evidence>
<feature type="transmembrane region" description="Helical" evidence="6">
    <location>
        <begin position="20"/>
        <end position="40"/>
    </location>
</feature>
<dbReference type="GO" id="GO:0015179">
    <property type="term" value="F:L-amino acid transmembrane transporter activity"/>
    <property type="evidence" value="ECO:0007669"/>
    <property type="project" value="TreeGrafter"/>
</dbReference>
<proteinExistence type="inferred from homology"/>
<feature type="transmembrane region" description="Helical" evidence="6">
    <location>
        <begin position="61"/>
        <end position="86"/>
    </location>
</feature>
<evidence type="ECO:0000256" key="6">
    <source>
        <dbReference type="SAM" id="Phobius"/>
    </source>
</evidence>
<evidence type="ECO:0000313" key="9">
    <source>
        <dbReference type="Proteomes" id="UP000646827"/>
    </source>
</evidence>
<dbReference type="GO" id="GO:0005774">
    <property type="term" value="C:vacuolar membrane"/>
    <property type="evidence" value="ECO:0007669"/>
    <property type="project" value="TreeGrafter"/>
</dbReference>
<evidence type="ECO:0000256" key="2">
    <source>
        <dbReference type="ARBA" id="ARBA00008066"/>
    </source>
</evidence>
<name>A0A8H7VJ58_9FUNG</name>
<keyword evidence="9" id="KW-1185">Reference proteome</keyword>
<dbReference type="EMBL" id="JAEPRB010000127">
    <property type="protein sequence ID" value="KAG2220852.1"/>
    <property type="molecule type" value="Genomic_DNA"/>
</dbReference>
<accession>A0A8H7VJ58</accession>
<dbReference type="PANTHER" id="PTHR22950">
    <property type="entry name" value="AMINO ACID TRANSPORTER"/>
    <property type="match status" value="1"/>
</dbReference>
<feature type="transmembrane region" description="Helical" evidence="6">
    <location>
        <begin position="205"/>
        <end position="229"/>
    </location>
</feature>
<dbReference type="AlphaFoldDB" id="A0A8H7VJ58"/>
<feature type="transmembrane region" description="Helical" evidence="6">
    <location>
        <begin position="106"/>
        <end position="124"/>
    </location>
</feature>
<evidence type="ECO:0000256" key="4">
    <source>
        <dbReference type="ARBA" id="ARBA00022989"/>
    </source>
</evidence>
<comment type="subcellular location">
    <subcellularLocation>
        <location evidence="1">Membrane</location>
        <topology evidence="1">Multi-pass membrane protein</topology>
    </subcellularLocation>
</comment>
<evidence type="ECO:0000256" key="3">
    <source>
        <dbReference type="ARBA" id="ARBA00022692"/>
    </source>
</evidence>
<sequence length="391" mass="42486">MTLGTGMLGLPAAVKDGGWGALALIIGAYFMSCYSGVVLQKAMYKGKGNRLSSYKELGDEAFGTFGGWVSFFCLSWMLIGTPILYLVLAAANMNQLCAGTAGEIGVFKWTIIWSVIVGIPYIFVKSMKEIALSSALGALTMIVTILITIVLAGIDAPNKLENVHHDNVIWEGFPTALSTISYAAGSNLIYINVEASMKTPKHWPRVVFGTLTTCQIIYLALCISCYYIYGADILSPVYNSTPSGIARMIAIIMVTLHVVTACPLLLVSFALDCENLMNITVERYGGSKKKELLVRACFRTGIMIFVAVVGILIPFFDVLMSLLGALSNSALVFILPVAFYWKLDGFRNKKIYELAFGALTLLYGLVALVFGTWSAVEALVDTFANGYKYQI</sequence>
<dbReference type="OrthoDB" id="40134at2759"/>
<reference evidence="8 9" key="1">
    <citation type="submission" date="2020-12" db="EMBL/GenBank/DDBJ databases">
        <title>Metabolic potential, ecology and presence of endohyphal bacteria is reflected in genomic diversity of Mucoromycotina.</title>
        <authorList>
            <person name="Muszewska A."/>
            <person name="Okrasinska A."/>
            <person name="Steczkiewicz K."/>
            <person name="Drgas O."/>
            <person name="Orlowska M."/>
            <person name="Perlinska-Lenart U."/>
            <person name="Aleksandrzak-Piekarczyk T."/>
            <person name="Szatraj K."/>
            <person name="Zielenkiewicz U."/>
            <person name="Pilsyk S."/>
            <person name="Malc E."/>
            <person name="Mieczkowski P."/>
            <person name="Kruszewska J.S."/>
            <person name="Biernat P."/>
            <person name="Pawlowska J."/>
        </authorList>
    </citation>
    <scope>NUCLEOTIDE SEQUENCE [LARGE SCALE GENOMIC DNA]</scope>
    <source>
        <strain evidence="8 9">CBS 142.35</strain>
    </source>
</reference>
<dbReference type="Pfam" id="PF01490">
    <property type="entry name" value="Aa_trans"/>
    <property type="match status" value="1"/>
</dbReference>
<feature type="transmembrane region" description="Helical" evidence="6">
    <location>
        <begin position="249"/>
        <end position="271"/>
    </location>
</feature>
<evidence type="ECO:0000313" key="8">
    <source>
        <dbReference type="EMBL" id="KAG2220852.1"/>
    </source>
</evidence>
<feature type="transmembrane region" description="Helical" evidence="6">
    <location>
        <begin position="322"/>
        <end position="341"/>
    </location>
</feature>
<feature type="transmembrane region" description="Helical" evidence="6">
    <location>
        <begin position="174"/>
        <end position="193"/>
    </location>
</feature>
<dbReference type="PANTHER" id="PTHR22950:SF349">
    <property type="entry name" value="AMINO ACID TRANSPORTER TRANSMEMBRANE DOMAIN-CONTAINING PROTEIN"/>
    <property type="match status" value="1"/>
</dbReference>
<evidence type="ECO:0000256" key="5">
    <source>
        <dbReference type="ARBA" id="ARBA00023136"/>
    </source>
</evidence>
<organism evidence="8 9">
    <name type="scientific">Circinella minor</name>
    <dbReference type="NCBI Taxonomy" id="1195481"/>
    <lineage>
        <taxon>Eukaryota</taxon>
        <taxon>Fungi</taxon>
        <taxon>Fungi incertae sedis</taxon>
        <taxon>Mucoromycota</taxon>
        <taxon>Mucoromycotina</taxon>
        <taxon>Mucoromycetes</taxon>
        <taxon>Mucorales</taxon>
        <taxon>Lichtheimiaceae</taxon>
        <taxon>Circinella</taxon>
    </lineage>
</organism>
<gene>
    <name evidence="8" type="ORF">INT45_010914</name>
</gene>
<comment type="caution">
    <text evidence="8">The sequence shown here is derived from an EMBL/GenBank/DDBJ whole genome shotgun (WGS) entry which is preliminary data.</text>
</comment>
<protein>
    <recommendedName>
        <fullName evidence="7">Amino acid transporter transmembrane domain-containing protein</fullName>
    </recommendedName>
</protein>
<keyword evidence="5 6" id="KW-0472">Membrane</keyword>